<keyword evidence="2" id="KW-1185">Reference proteome</keyword>
<name>A0ABZ2K9M8_9BACT</name>
<dbReference type="InterPro" id="IPR051200">
    <property type="entry name" value="Host-pathogen_enzymatic-act"/>
</dbReference>
<dbReference type="RefSeq" id="WP_394845992.1">
    <property type="nucleotide sequence ID" value="NZ_CP089982.1"/>
</dbReference>
<gene>
    <name evidence="1" type="ORF">LZC95_00830</name>
</gene>
<reference evidence="1 2" key="1">
    <citation type="submission" date="2021-12" db="EMBL/GenBank/DDBJ databases">
        <title>Discovery of the Pendulisporaceae a myxobacterial family with distinct sporulation behavior and unique specialized metabolism.</title>
        <authorList>
            <person name="Garcia R."/>
            <person name="Popoff A."/>
            <person name="Bader C.D."/>
            <person name="Loehr J."/>
            <person name="Walesch S."/>
            <person name="Walt C."/>
            <person name="Boldt J."/>
            <person name="Bunk B."/>
            <person name="Haeckl F.J.F.P.J."/>
            <person name="Gunesch A.P."/>
            <person name="Birkelbach J."/>
            <person name="Nuebel U."/>
            <person name="Pietschmann T."/>
            <person name="Bach T."/>
            <person name="Mueller R."/>
        </authorList>
    </citation>
    <scope>NUCLEOTIDE SEQUENCE [LARGE SCALE GENOMIC DNA]</scope>
    <source>
        <strain evidence="1 2">MSr12523</strain>
    </source>
</reference>
<dbReference type="PANTHER" id="PTHR47197">
    <property type="entry name" value="PROTEIN NIRF"/>
    <property type="match status" value="1"/>
</dbReference>
<dbReference type="InterPro" id="IPR019405">
    <property type="entry name" value="Lactonase_7-beta_prop"/>
</dbReference>
<organism evidence="1 2">
    <name type="scientific">Pendulispora brunnea</name>
    <dbReference type="NCBI Taxonomy" id="2905690"/>
    <lineage>
        <taxon>Bacteria</taxon>
        <taxon>Pseudomonadati</taxon>
        <taxon>Myxococcota</taxon>
        <taxon>Myxococcia</taxon>
        <taxon>Myxococcales</taxon>
        <taxon>Sorangiineae</taxon>
        <taxon>Pendulisporaceae</taxon>
        <taxon>Pendulispora</taxon>
    </lineage>
</organism>
<proteinExistence type="predicted"/>
<dbReference type="Gene3D" id="2.130.10.10">
    <property type="entry name" value="YVTN repeat-like/Quinoprotein amine dehydrogenase"/>
    <property type="match status" value="3"/>
</dbReference>
<dbReference type="NCBIfam" id="TIGR02276">
    <property type="entry name" value="beta_rpt_yvtn"/>
    <property type="match status" value="3"/>
</dbReference>
<dbReference type="PANTHER" id="PTHR47197:SF3">
    <property type="entry name" value="DIHYDRO-HEME D1 DEHYDROGENASE"/>
    <property type="match status" value="1"/>
</dbReference>
<protein>
    <submittedName>
        <fullName evidence="1">Beta-propeller fold lactonase family protein</fullName>
    </submittedName>
</protein>
<accession>A0ABZ2K9M8</accession>
<evidence type="ECO:0000313" key="2">
    <source>
        <dbReference type="Proteomes" id="UP001379533"/>
    </source>
</evidence>
<sequence>MWLQGAWLGVVGMLVLACGKSQSGRVLVFVSNEDSGDISVIDAQSRAVVRSISVGKRPRGLRVSPDGQSLFVALSGSVKARPGAPRDDRDDDADGIGVIDIRRGELVRVLPAGRDPESFDVTPDGKTLYVSNEETAEVSIVDVASGHVRGTVAVGAEPEGVSVRPDGRFVYVTSEASNEIDVIATGAERLVARIPAASRPRAIAFAKDRGFATAENSGVVHVVDLEKNVPLGAVKAGEGGARPMGIAVSADGERAYVGNGRHGSVGVIDLRAQRLDRTIDAVGARAWGVALTPDGKHLYVAAGPDVAVIDTATSGIVARIPVGTGPWGVAVATVPKS</sequence>
<dbReference type="InterPro" id="IPR015943">
    <property type="entry name" value="WD40/YVTN_repeat-like_dom_sf"/>
</dbReference>
<dbReference type="Pfam" id="PF10282">
    <property type="entry name" value="Lactonase"/>
    <property type="match status" value="1"/>
</dbReference>
<dbReference type="Proteomes" id="UP001379533">
    <property type="component" value="Chromosome"/>
</dbReference>
<evidence type="ECO:0000313" key="1">
    <source>
        <dbReference type="EMBL" id="WXA95385.1"/>
    </source>
</evidence>
<dbReference type="EMBL" id="CP089982">
    <property type="protein sequence ID" value="WXA95385.1"/>
    <property type="molecule type" value="Genomic_DNA"/>
</dbReference>
<dbReference type="InterPro" id="IPR011045">
    <property type="entry name" value="N2O_reductase_N"/>
</dbReference>
<dbReference type="SUPFAM" id="SSF50974">
    <property type="entry name" value="Nitrous oxide reductase, N-terminal domain"/>
    <property type="match status" value="1"/>
</dbReference>
<dbReference type="InterPro" id="IPR011964">
    <property type="entry name" value="YVTN_b-propeller_repeat"/>
</dbReference>